<feature type="signal peptide" evidence="1">
    <location>
        <begin position="1"/>
        <end position="30"/>
    </location>
</feature>
<dbReference type="EMBL" id="JAQIIO010000003">
    <property type="protein sequence ID" value="MDA5093970.1"/>
    <property type="molecule type" value="Genomic_DNA"/>
</dbReference>
<evidence type="ECO:0000256" key="1">
    <source>
        <dbReference type="SAM" id="SignalP"/>
    </source>
</evidence>
<evidence type="ECO:0000313" key="2">
    <source>
        <dbReference type="EMBL" id="MDA5093970.1"/>
    </source>
</evidence>
<proteinExistence type="predicted"/>
<keyword evidence="3" id="KW-1185">Reference proteome</keyword>
<organism evidence="2 3">
    <name type="scientific">Aliiroseovarius salicola</name>
    <dbReference type="NCBI Taxonomy" id="3009082"/>
    <lineage>
        <taxon>Bacteria</taxon>
        <taxon>Pseudomonadati</taxon>
        <taxon>Pseudomonadota</taxon>
        <taxon>Alphaproteobacteria</taxon>
        <taxon>Rhodobacterales</taxon>
        <taxon>Paracoccaceae</taxon>
        <taxon>Aliiroseovarius</taxon>
    </lineage>
</organism>
<evidence type="ECO:0000313" key="3">
    <source>
        <dbReference type="Proteomes" id="UP001528040"/>
    </source>
</evidence>
<sequence>MMSNADSKTLCWIRRVLPTLCGLFVACSIAATTGWADSETGVVTPLPYTQLETELAGQIDFETLQVLPEPGASFDKILLAPGVRMGERLTGQRVHAVNGHDTLTGSPRVPIDVVTGEDRETVAIAYHAGFGSNAAFPLGPDGFDARSGRGEGSLALVFEQAITRFALKLHADYDDPLGSRPAPGPVTLGFFDNTGAQIGGVTVIPHHGVNEYGFRLSLPATALTITNRDPGGIAIDDILYPLDKFAS</sequence>
<dbReference type="RefSeq" id="WP_271053668.1">
    <property type="nucleotide sequence ID" value="NZ_JAQIIO010000003.1"/>
</dbReference>
<gene>
    <name evidence="2" type="ORF">O2N63_07700</name>
</gene>
<evidence type="ECO:0008006" key="4">
    <source>
        <dbReference type="Google" id="ProtNLM"/>
    </source>
</evidence>
<dbReference type="Proteomes" id="UP001528040">
    <property type="component" value="Unassembled WGS sequence"/>
</dbReference>
<keyword evidence="1" id="KW-0732">Signal</keyword>
<reference evidence="2 3" key="1">
    <citation type="submission" date="2023-01" db="EMBL/GenBank/DDBJ databases">
        <authorList>
            <person name="Yoon J.-W."/>
        </authorList>
    </citation>
    <scope>NUCLEOTIDE SEQUENCE [LARGE SCALE GENOMIC DNA]</scope>
    <source>
        <strain evidence="2 3">KMU-50</strain>
    </source>
</reference>
<comment type="caution">
    <text evidence="2">The sequence shown here is derived from an EMBL/GenBank/DDBJ whole genome shotgun (WGS) entry which is preliminary data.</text>
</comment>
<feature type="chain" id="PRO_5045957714" description="Secreted protein" evidence="1">
    <location>
        <begin position="31"/>
        <end position="247"/>
    </location>
</feature>
<protein>
    <recommendedName>
        <fullName evidence="4">Secreted protein</fullName>
    </recommendedName>
</protein>
<accession>A0ABT4W1X4</accession>
<name>A0ABT4W1X4_9RHOB</name>